<dbReference type="PANTHER" id="PTHR42208:SF1">
    <property type="entry name" value="HEAVY METAL TRANSPORTER"/>
    <property type="match status" value="1"/>
</dbReference>
<reference evidence="3 4" key="1">
    <citation type="submission" date="2023-07" db="EMBL/GenBank/DDBJ databases">
        <title>Alkalimonas sp., MEB108 novel, alkaliphilic bacterium isolated from Lonar Lake, India.</title>
        <authorList>
            <person name="Joshi A."/>
            <person name="Thite S."/>
        </authorList>
    </citation>
    <scope>NUCLEOTIDE SEQUENCE [LARGE SCALE GENOMIC DNA]</scope>
    <source>
        <strain evidence="3 4">MEB108</strain>
    </source>
</reference>
<evidence type="ECO:0000256" key="1">
    <source>
        <dbReference type="SAM" id="Phobius"/>
    </source>
</evidence>
<dbReference type="EMBL" id="JAUHLI010000003">
    <property type="protein sequence ID" value="MEE2000541.1"/>
    <property type="molecule type" value="Genomic_DNA"/>
</dbReference>
<gene>
    <name evidence="3" type="ORF">QWY20_03680</name>
</gene>
<feature type="transmembrane region" description="Helical" evidence="1">
    <location>
        <begin position="164"/>
        <end position="187"/>
    </location>
</feature>
<keyword evidence="1" id="KW-0812">Transmembrane</keyword>
<evidence type="ECO:0000313" key="3">
    <source>
        <dbReference type="EMBL" id="MEE2000541.1"/>
    </source>
</evidence>
<feature type="transmembrane region" description="Helical" evidence="1">
    <location>
        <begin position="135"/>
        <end position="158"/>
    </location>
</feature>
<dbReference type="Pfam" id="PF13386">
    <property type="entry name" value="DsbD_2"/>
    <property type="match status" value="1"/>
</dbReference>
<dbReference type="PANTHER" id="PTHR42208">
    <property type="entry name" value="HEAVY METAL TRANSPORTER-RELATED"/>
    <property type="match status" value="1"/>
</dbReference>
<name>A0ABU7J1Z7_9GAMM</name>
<feature type="transmembrane region" description="Helical" evidence="1">
    <location>
        <begin position="81"/>
        <end position="108"/>
    </location>
</feature>
<evidence type="ECO:0000313" key="4">
    <source>
        <dbReference type="Proteomes" id="UP001336314"/>
    </source>
</evidence>
<proteinExistence type="predicted"/>
<dbReference type="Proteomes" id="UP001336314">
    <property type="component" value="Unassembled WGS sequence"/>
</dbReference>
<evidence type="ECO:0000259" key="2">
    <source>
        <dbReference type="Pfam" id="PF13386"/>
    </source>
</evidence>
<keyword evidence="1" id="KW-1133">Transmembrane helix</keyword>
<feature type="transmembrane region" description="Helical" evidence="1">
    <location>
        <begin position="55"/>
        <end position="75"/>
    </location>
</feature>
<keyword evidence="1" id="KW-0472">Membrane</keyword>
<feature type="transmembrane region" description="Helical" evidence="1">
    <location>
        <begin position="6"/>
        <end position="34"/>
    </location>
</feature>
<feature type="transmembrane region" description="Helical" evidence="1">
    <location>
        <begin position="199"/>
        <end position="220"/>
    </location>
</feature>
<protein>
    <submittedName>
        <fullName evidence="3">Sulfite exporter TauE/SafE family protein</fullName>
    </submittedName>
</protein>
<organism evidence="3 4">
    <name type="scientific">Alkalimonas cellulosilytica</name>
    <dbReference type="NCBI Taxonomy" id="3058395"/>
    <lineage>
        <taxon>Bacteria</taxon>
        <taxon>Pseudomonadati</taxon>
        <taxon>Pseudomonadota</taxon>
        <taxon>Gammaproteobacteria</taxon>
        <taxon>Alkalimonas</taxon>
    </lineage>
</organism>
<dbReference type="RefSeq" id="WP_330127687.1">
    <property type="nucleotide sequence ID" value="NZ_JAUHLI010000003.1"/>
</dbReference>
<comment type="caution">
    <text evidence="3">The sequence shown here is derived from an EMBL/GenBank/DDBJ whole genome shotgun (WGS) entry which is preliminary data.</text>
</comment>
<accession>A0ABU7J1Z7</accession>
<feature type="domain" description="Urease accessory protein UreH-like transmembrane" evidence="2">
    <location>
        <begin position="8"/>
        <end position="214"/>
    </location>
</feature>
<sequence>MNPADLSAALLIGLIGSSHCLVMCGGIVAALQLSMPEMSGPRRFAYQLLLSLGRLSSYAFFGAVVGYFGVVAMQLSGASMVWLRLLAGLLLIAMALYIARLSTVLIYLERLGQGIWRRVQPISSKLMPLNSPYKAFGYGLCWGWLPCGLVYSTLSWSLASGSAAAGAGIMLAFGLGTLPAILLTATLAARLNQLKQQSWFRNGTAILLGSYGFYTVYLALARLVS</sequence>
<dbReference type="InterPro" id="IPR039447">
    <property type="entry name" value="UreH-like_TM_dom"/>
</dbReference>
<keyword evidence="4" id="KW-1185">Reference proteome</keyword>